<accession>A0ABT1J7N3</accession>
<evidence type="ECO:0008006" key="3">
    <source>
        <dbReference type="Google" id="ProtNLM"/>
    </source>
</evidence>
<gene>
    <name evidence="1" type="ORF">FHR36_006647</name>
</gene>
<evidence type="ECO:0000313" key="1">
    <source>
        <dbReference type="EMBL" id="MCP2313448.1"/>
    </source>
</evidence>
<sequence length="60" mass="6074">MDGGAYGTDPVEGGESACWLDRVCPDCGRLQDRPVEDRCAACAADAGVESSGPVDGGQTV</sequence>
<protein>
    <recommendedName>
        <fullName evidence="3">Small CPxCG-related zinc finger protein</fullName>
    </recommendedName>
</protein>
<keyword evidence="2" id="KW-1185">Reference proteome</keyword>
<dbReference type="EMBL" id="JAMZDX010000007">
    <property type="protein sequence ID" value="MCP2313448.1"/>
    <property type="molecule type" value="Genomic_DNA"/>
</dbReference>
<evidence type="ECO:0000313" key="2">
    <source>
        <dbReference type="Proteomes" id="UP001206483"/>
    </source>
</evidence>
<dbReference type="RefSeq" id="WP_253803377.1">
    <property type="nucleotide sequence ID" value="NZ_BAAAUB010000006.1"/>
</dbReference>
<name>A0ABT1J7N3_9ACTN</name>
<reference evidence="1 2" key="1">
    <citation type="submission" date="2022-06" db="EMBL/GenBank/DDBJ databases">
        <title>Sequencing the genomes of 1000 actinobacteria strains.</title>
        <authorList>
            <person name="Klenk H.-P."/>
        </authorList>
    </citation>
    <scope>NUCLEOTIDE SEQUENCE [LARGE SCALE GENOMIC DNA]</scope>
    <source>
        <strain evidence="1 2">DSM 41656</strain>
    </source>
</reference>
<comment type="caution">
    <text evidence="1">The sequence shown here is derived from an EMBL/GenBank/DDBJ whole genome shotgun (WGS) entry which is preliminary data.</text>
</comment>
<organism evidence="1 2">
    <name type="scientific">Kitasatospora paracochleata</name>
    <dbReference type="NCBI Taxonomy" id="58354"/>
    <lineage>
        <taxon>Bacteria</taxon>
        <taxon>Bacillati</taxon>
        <taxon>Actinomycetota</taxon>
        <taxon>Actinomycetes</taxon>
        <taxon>Kitasatosporales</taxon>
        <taxon>Streptomycetaceae</taxon>
        <taxon>Kitasatospora</taxon>
    </lineage>
</organism>
<proteinExistence type="predicted"/>
<dbReference type="Proteomes" id="UP001206483">
    <property type="component" value="Unassembled WGS sequence"/>
</dbReference>